<dbReference type="AlphaFoldDB" id="A0A7W9LTI5"/>
<keyword evidence="6 8" id="KW-0472">Membrane</keyword>
<feature type="transmembrane region" description="Helical" evidence="8">
    <location>
        <begin position="280"/>
        <end position="303"/>
    </location>
</feature>
<feature type="transmembrane region" description="Helical" evidence="8">
    <location>
        <begin position="466"/>
        <end position="485"/>
    </location>
</feature>
<dbReference type="CDD" id="cd17321">
    <property type="entry name" value="MFS_MMR_MDR_like"/>
    <property type="match status" value="1"/>
</dbReference>
<evidence type="ECO:0000256" key="2">
    <source>
        <dbReference type="ARBA" id="ARBA00022448"/>
    </source>
</evidence>
<dbReference type="Proteomes" id="UP000590647">
    <property type="component" value="Unassembled WGS sequence"/>
</dbReference>
<feature type="transmembrane region" description="Helical" evidence="8">
    <location>
        <begin position="89"/>
        <end position="107"/>
    </location>
</feature>
<keyword evidence="11" id="KW-1185">Reference proteome</keyword>
<dbReference type="GO" id="GO:0005886">
    <property type="term" value="C:plasma membrane"/>
    <property type="evidence" value="ECO:0007669"/>
    <property type="project" value="UniProtKB-SubCell"/>
</dbReference>
<reference evidence="10 11" key="1">
    <citation type="submission" date="2020-08" db="EMBL/GenBank/DDBJ databases">
        <title>Sequencing the genomes of 1000 actinobacteria strains.</title>
        <authorList>
            <person name="Klenk H.-P."/>
        </authorList>
    </citation>
    <scope>NUCLEOTIDE SEQUENCE [LARGE SCALE GENOMIC DNA]</scope>
    <source>
        <strain evidence="10 11">DSM 40084</strain>
    </source>
</reference>
<feature type="transmembrane region" description="Helical" evidence="8">
    <location>
        <begin position="151"/>
        <end position="170"/>
    </location>
</feature>
<dbReference type="InterPro" id="IPR011701">
    <property type="entry name" value="MFS"/>
</dbReference>
<feature type="transmembrane region" description="Helical" evidence="8">
    <location>
        <begin position="210"/>
        <end position="229"/>
    </location>
</feature>
<dbReference type="PANTHER" id="PTHR42718:SF46">
    <property type="entry name" value="BLR6921 PROTEIN"/>
    <property type="match status" value="1"/>
</dbReference>
<keyword evidence="4 8" id="KW-0812">Transmembrane</keyword>
<dbReference type="PROSITE" id="PS00216">
    <property type="entry name" value="SUGAR_TRANSPORT_1"/>
    <property type="match status" value="1"/>
</dbReference>
<feature type="transmembrane region" description="Helical" evidence="8">
    <location>
        <begin position="21"/>
        <end position="45"/>
    </location>
</feature>
<protein>
    <submittedName>
        <fullName evidence="10">EmrB/QacA subfamily drug resistance transporter</fullName>
    </submittedName>
</protein>
<dbReference type="InterPro" id="IPR036259">
    <property type="entry name" value="MFS_trans_sf"/>
</dbReference>
<keyword evidence="3" id="KW-1003">Cell membrane</keyword>
<evidence type="ECO:0000259" key="9">
    <source>
        <dbReference type="PROSITE" id="PS50850"/>
    </source>
</evidence>
<feature type="transmembrane region" description="Helical" evidence="8">
    <location>
        <begin position="344"/>
        <end position="363"/>
    </location>
</feature>
<gene>
    <name evidence="10" type="ORF">HDA41_003336</name>
</gene>
<dbReference type="Gene3D" id="1.20.1720.10">
    <property type="entry name" value="Multidrug resistance protein D"/>
    <property type="match status" value="1"/>
</dbReference>
<dbReference type="PRINTS" id="PR01036">
    <property type="entry name" value="TCRTETB"/>
</dbReference>
<evidence type="ECO:0000313" key="11">
    <source>
        <dbReference type="Proteomes" id="UP000590647"/>
    </source>
</evidence>
<proteinExistence type="predicted"/>
<dbReference type="InterPro" id="IPR020846">
    <property type="entry name" value="MFS_dom"/>
</dbReference>
<feature type="transmembrane region" description="Helical" evidence="8">
    <location>
        <begin position="176"/>
        <end position="198"/>
    </location>
</feature>
<feature type="domain" description="Major facilitator superfamily (MFS) profile" evidence="9">
    <location>
        <begin position="23"/>
        <end position="489"/>
    </location>
</feature>
<feature type="transmembrane region" description="Helical" evidence="8">
    <location>
        <begin position="241"/>
        <end position="259"/>
    </location>
</feature>
<dbReference type="InterPro" id="IPR005829">
    <property type="entry name" value="Sugar_transporter_CS"/>
</dbReference>
<evidence type="ECO:0000256" key="1">
    <source>
        <dbReference type="ARBA" id="ARBA00004651"/>
    </source>
</evidence>
<dbReference type="NCBIfam" id="TIGR00711">
    <property type="entry name" value="efflux_EmrB"/>
    <property type="match status" value="1"/>
</dbReference>
<feature type="transmembrane region" description="Helical" evidence="8">
    <location>
        <begin position="60"/>
        <end position="77"/>
    </location>
</feature>
<evidence type="ECO:0000256" key="4">
    <source>
        <dbReference type="ARBA" id="ARBA00022692"/>
    </source>
</evidence>
<dbReference type="EMBL" id="JACHNE010000001">
    <property type="protein sequence ID" value="MBB5795372.1"/>
    <property type="molecule type" value="Genomic_DNA"/>
</dbReference>
<keyword evidence="7" id="KW-0046">Antibiotic resistance</keyword>
<evidence type="ECO:0000256" key="3">
    <source>
        <dbReference type="ARBA" id="ARBA00022475"/>
    </source>
</evidence>
<dbReference type="RefSeq" id="WP_184984727.1">
    <property type="nucleotide sequence ID" value="NZ_JACHNE010000001.1"/>
</dbReference>
<dbReference type="Gene3D" id="1.20.1250.20">
    <property type="entry name" value="MFS general substrate transporter like domains"/>
    <property type="match status" value="1"/>
</dbReference>
<keyword evidence="2" id="KW-0813">Transport</keyword>
<dbReference type="PROSITE" id="PS50850">
    <property type="entry name" value="MFS"/>
    <property type="match status" value="1"/>
</dbReference>
<feature type="transmembrane region" description="Helical" evidence="8">
    <location>
        <begin position="119"/>
        <end position="139"/>
    </location>
</feature>
<keyword evidence="5 8" id="KW-1133">Transmembrane helix</keyword>
<evidence type="ECO:0000313" key="10">
    <source>
        <dbReference type="EMBL" id="MBB5795372.1"/>
    </source>
</evidence>
<evidence type="ECO:0000256" key="7">
    <source>
        <dbReference type="ARBA" id="ARBA00023251"/>
    </source>
</evidence>
<organism evidence="10 11">
    <name type="scientific">Streptomyces caelestis</name>
    <dbReference type="NCBI Taxonomy" id="36816"/>
    <lineage>
        <taxon>Bacteria</taxon>
        <taxon>Bacillati</taxon>
        <taxon>Actinomycetota</taxon>
        <taxon>Actinomycetes</taxon>
        <taxon>Kitasatosporales</taxon>
        <taxon>Streptomycetaceae</taxon>
        <taxon>Streptomyces</taxon>
    </lineage>
</organism>
<evidence type="ECO:0000256" key="5">
    <source>
        <dbReference type="ARBA" id="ARBA00022989"/>
    </source>
</evidence>
<comment type="subcellular location">
    <subcellularLocation>
        <location evidence="1">Cell membrane</location>
        <topology evidence="1">Multi-pass membrane protein</topology>
    </subcellularLocation>
</comment>
<dbReference type="GO" id="GO:0046677">
    <property type="term" value="P:response to antibiotic"/>
    <property type="evidence" value="ECO:0007669"/>
    <property type="project" value="UniProtKB-KW"/>
</dbReference>
<feature type="transmembrane region" description="Helical" evidence="8">
    <location>
        <begin position="369"/>
        <end position="392"/>
    </location>
</feature>
<accession>A0A7W9LTI5</accession>
<dbReference type="PANTHER" id="PTHR42718">
    <property type="entry name" value="MAJOR FACILITATOR SUPERFAMILY MULTIDRUG TRANSPORTER MFSC"/>
    <property type="match status" value="1"/>
</dbReference>
<feature type="transmembrane region" description="Helical" evidence="8">
    <location>
        <begin position="315"/>
        <end position="332"/>
    </location>
</feature>
<evidence type="ECO:0000256" key="6">
    <source>
        <dbReference type="ARBA" id="ARBA00023136"/>
    </source>
</evidence>
<dbReference type="SUPFAM" id="SSF103473">
    <property type="entry name" value="MFS general substrate transporter"/>
    <property type="match status" value="1"/>
</dbReference>
<dbReference type="Pfam" id="PF07690">
    <property type="entry name" value="MFS_1"/>
    <property type="match status" value="1"/>
</dbReference>
<evidence type="ECO:0000256" key="8">
    <source>
        <dbReference type="SAM" id="Phobius"/>
    </source>
</evidence>
<dbReference type="GO" id="GO:0022857">
    <property type="term" value="F:transmembrane transporter activity"/>
    <property type="evidence" value="ECO:0007669"/>
    <property type="project" value="InterPro"/>
</dbReference>
<dbReference type="InterPro" id="IPR004638">
    <property type="entry name" value="EmrB-like"/>
</dbReference>
<comment type="caution">
    <text evidence="10">The sequence shown here is derived from an EMBL/GenBank/DDBJ whole genome shotgun (WGS) entry which is preliminary data.</text>
</comment>
<name>A0A7W9LTI5_9ACTN</name>
<sequence length="515" mass="53336">MSETASKTLRAPAASPDPARWKALVFIALAQLMVVLDATIVNIALPSAQQDLGISDGNRQWVVTAYALAFGGLLLFGGRIADLWGRKRAFVVGLGGFAVASALGGAATNEAMMFGARALQGAFGALLAPAALSLLAVMFTDAKERAKAFGIYGAIAGGGGAVGLILGGFLTEYLDWRWTFFVNIPFAVVAAAGAYFVIREPEGGRNRSPLDIPGVVLSTLGLVALVYGFTRAESDGWSDSVTVGMFVASAVLLATFVIVESKVKAPLLPLRVITERNRGGVYLSLGLAIIAMFGLFLFLTYYLQIVKGYSPVRTGFAFLPMIVGMIVGSTQIGTRLMTRVAPRLLMGPGFLVAALGMLLLTRLEIGSSYAALLLPAMLLLGLGMGTAFMPAMSLSTQGVEPRDAGVASAMVNTSQQVGGAIGTALLNTIAASATTSYIADHIAGATSRSQQQLVQLEAMVEGYTSAIWFAVGILVVAAAIALTFVNAGRPGNTTVTGSGSGEGVADEVQIPVVAH</sequence>